<comment type="caution">
    <text evidence="2">The sequence shown here is derived from an EMBL/GenBank/DDBJ whole genome shotgun (WGS) entry which is preliminary data.</text>
</comment>
<accession>A0A9P4NY01</accession>
<reference evidence="2" key="1">
    <citation type="journal article" date="2020" name="Stud. Mycol.">
        <title>101 Dothideomycetes genomes: a test case for predicting lifestyles and emergence of pathogens.</title>
        <authorList>
            <person name="Haridas S."/>
            <person name="Albert R."/>
            <person name="Binder M."/>
            <person name="Bloem J."/>
            <person name="Labutti K."/>
            <person name="Salamov A."/>
            <person name="Andreopoulos B."/>
            <person name="Baker S."/>
            <person name="Barry K."/>
            <person name="Bills G."/>
            <person name="Bluhm B."/>
            <person name="Cannon C."/>
            <person name="Castanera R."/>
            <person name="Culley D."/>
            <person name="Daum C."/>
            <person name="Ezra D."/>
            <person name="Gonzalez J."/>
            <person name="Henrissat B."/>
            <person name="Kuo A."/>
            <person name="Liang C."/>
            <person name="Lipzen A."/>
            <person name="Lutzoni F."/>
            <person name="Magnuson J."/>
            <person name="Mondo S."/>
            <person name="Nolan M."/>
            <person name="Ohm R."/>
            <person name="Pangilinan J."/>
            <person name="Park H.-J."/>
            <person name="Ramirez L."/>
            <person name="Alfaro M."/>
            <person name="Sun H."/>
            <person name="Tritt A."/>
            <person name="Yoshinaga Y."/>
            <person name="Zwiers L.-H."/>
            <person name="Turgeon B."/>
            <person name="Goodwin S."/>
            <person name="Spatafora J."/>
            <person name="Crous P."/>
            <person name="Grigoriev I."/>
        </authorList>
    </citation>
    <scope>NUCLEOTIDE SEQUENCE</scope>
    <source>
        <strain evidence="2">CBS 130266</strain>
    </source>
</reference>
<feature type="region of interest" description="Disordered" evidence="1">
    <location>
        <begin position="307"/>
        <end position="330"/>
    </location>
</feature>
<sequence length="330" mass="37133">MIRSWISKYITFNQADPYPAGAWVKPQVEKAGARVSCTYVSYNDLQIRIKLACLRGDIDALKELMRLAVACYDPERMATEIKEKEKKRKASVVWYDVYSTHEEITLRNRHVETGEGAEKELEESVYWEVKETTVACEKERERIQYMMDEIKEGRMGADEEVVWGDESEDDEPVTEVIGVLVNDDGSSTEEEDTVTGDHEGSIDDYFTEDEDTVTGVRGESTDAEMTDNDMTDDELAETSEASTEVDTEDFESLTEEKKIGEVKNLLSAPGVSSISASVAKYMMQILDLPPRPDRDVYEAEVEEISELDGLFETGDSREKGNQLGRGGSDT</sequence>
<proteinExistence type="predicted"/>
<evidence type="ECO:0000313" key="2">
    <source>
        <dbReference type="EMBL" id="KAF2433737.1"/>
    </source>
</evidence>
<gene>
    <name evidence="2" type="ORF">EJ08DRAFT_647042</name>
</gene>
<evidence type="ECO:0000313" key="3">
    <source>
        <dbReference type="Proteomes" id="UP000800235"/>
    </source>
</evidence>
<organism evidence="2 3">
    <name type="scientific">Tothia fuscella</name>
    <dbReference type="NCBI Taxonomy" id="1048955"/>
    <lineage>
        <taxon>Eukaryota</taxon>
        <taxon>Fungi</taxon>
        <taxon>Dikarya</taxon>
        <taxon>Ascomycota</taxon>
        <taxon>Pezizomycotina</taxon>
        <taxon>Dothideomycetes</taxon>
        <taxon>Pleosporomycetidae</taxon>
        <taxon>Venturiales</taxon>
        <taxon>Cylindrosympodiaceae</taxon>
        <taxon>Tothia</taxon>
    </lineage>
</organism>
<feature type="region of interest" description="Disordered" evidence="1">
    <location>
        <begin position="184"/>
        <end position="247"/>
    </location>
</feature>
<name>A0A9P4NY01_9PEZI</name>
<dbReference type="EMBL" id="MU007019">
    <property type="protein sequence ID" value="KAF2433737.1"/>
    <property type="molecule type" value="Genomic_DNA"/>
</dbReference>
<dbReference type="AlphaFoldDB" id="A0A9P4NY01"/>
<protein>
    <submittedName>
        <fullName evidence="2">Uncharacterized protein</fullName>
    </submittedName>
</protein>
<feature type="compositionally biased region" description="Acidic residues" evidence="1">
    <location>
        <begin position="221"/>
        <end position="247"/>
    </location>
</feature>
<keyword evidence="3" id="KW-1185">Reference proteome</keyword>
<dbReference type="Proteomes" id="UP000800235">
    <property type="component" value="Unassembled WGS sequence"/>
</dbReference>
<evidence type="ECO:0000256" key="1">
    <source>
        <dbReference type="SAM" id="MobiDB-lite"/>
    </source>
</evidence>